<organism evidence="1 2">
    <name type="scientific">Phytophthora fragariaefolia</name>
    <dbReference type="NCBI Taxonomy" id="1490495"/>
    <lineage>
        <taxon>Eukaryota</taxon>
        <taxon>Sar</taxon>
        <taxon>Stramenopiles</taxon>
        <taxon>Oomycota</taxon>
        <taxon>Peronosporomycetes</taxon>
        <taxon>Peronosporales</taxon>
        <taxon>Peronosporaceae</taxon>
        <taxon>Phytophthora</taxon>
    </lineage>
</organism>
<comment type="caution">
    <text evidence="1">The sequence shown here is derived from an EMBL/GenBank/DDBJ whole genome shotgun (WGS) entry which is preliminary data.</text>
</comment>
<proteinExistence type="predicted"/>
<dbReference type="AlphaFoldDB" id="A0A9W6Y761"/>
<dbReference type="Proteomes" id="UP001165121">
    <property type="component" value="Unassembled WGS sequence"/>
</dbReference>
<name>A0A9W6Y761_9STRA</name>
<accession>A0A9W6Y761</accession>
<reference evidence="1" key="1">
    <citation type="submission" date="2023-04" db="EMBL/GenBank/DDBJ databases">
        <title>Phytophthora fragariaefolia NBRC 109709.</title>
        <authorList>
            <person name="Ichikawa N."/>
            <person name="Sato H."/>
            <person name="Tonouchi N."/>
        </authorList>
    </citation>
    <scope>NUCLEOTIDE SEQUENCE</scope>
    <source>
        <strain evidence="1">NBRC 109709</strain>
    </source>
</reference>
<dbReference type="EMBL" id="BSXT01003463">
    <property type="protein sequence ID" value="GMF54223.1"/>
    <property type="molecule type" value="Genomic_DNA"/>
</dbReference>
<evidence type="ECO:0000313" key="2">
    <source>
        <dbReference type="Proteomes" id="UP001165121"/>
    </source>
</evidence>
<sequence>MLAVRLNATLASPTTRSAKKDVDEMLTPSTWVVDKAAQELELVLKSDTLLPSTSVPDESSSSRLLTVRRMNLPFVQSPVGQTSILAPASSKLAEVMICFPLPDPEPWSWNLKSFLPADTPVT</sequence>
<protein>
    <submittedName>
        <fullName evidence="1">Unnamed protein product</fullName>
    </submittedName>
</protein>
<evidence type="ECO:0000313" key="1">
    <source>
        <dbReference type="EMBL" id="GMF54223.1"/>
    </source>
</evidence>
<gene>
    <name evidence="1" type="ORF">Pfra01_002257600</name>
</gene>
<keyword evidence="2" id="KW-1185">Reference proteome</keyword>